<protein>
    <submittedName>
        <fullName evidence="2">Uncharacterized protein</fullName>
    </submittedName>
</protein>
<reference evidence="3" key="1">
    <citation type="submission" date="2016-11" db="EMBL/GenBank/DDBJ databases">
        <authorList>
            <person name="Varghese N."/>
            <person name="Submissions S."/>
        </authorList>
    </citation>
    <scope>NUCLEOTIDE SEQUENCE [LARGE SCALE GENOMIC DNA]</scope>
    <source>
        <strain evidence="3">DSM 16990</strain>
    </source>
</reference>
<feature type="transmembrane region" description="Helical" evidence="1">
    <location>
        <begin position="34"/>
        <end position="59"/>
    </location>
</feature>
<gene>
    <name evidence="2" type="ORF">SAMN04488522_109136</name>
</gene>
<keyword evidence="3" id="KW-1185">Reference proteome</keyword>
<evidence type="ECO:0000313" key="2">
    <source>
        <dbReference type="EMBL" id="SHH00579.1"/>
    </source>
</evidence>
<proteinExistence type="predicted"/>
<feature type="transmembrane region" description="Helical" evidence="1">
    <location>
        <begin position="6"/>
        <end position="22"/>
    </location>
</feature>
<evidence type="ECO:0000256" key="1">
    <source>
        <dbReference type="SAM" id="Phobius"/>
    </source>
</evidence>
<dbReference type="EMBL" id="FQUQ01000009">
    <property type="protein sequence ID" value="SHH00579.1"/>
    <property type="molecule type" value="Genomic_DNA"/>
</dbReference>
<evidence type="ECO:0000313" key="3">
    <source>
        <dbReference type="Proteomes" id="UP000184287"/>
    </source>
</evidence>
<keyword evidence="1" id="KW-0472">Membrane</keyword>
<organism evidence="2 3">
    <name type="scientific">Pedobacter caeni</name>
    <dbReference type="NCBI Taxonomy" id="288992"/>
    <lineage>
        <taxon>Bacteria</taxon>
        <taxon>Pseudomonadati</taxon>
        <taxon>Bacteroidota</taxon>
        <taxon>Sphingobacteriia</taxon>
        <taxon>Sphingobacteriales</taxon>
        <taxon>Sphingobacteriaceae</taxon>
        <taxon>Pedobacter</taxon>
    </lineage>
</organism>
<sequence length="66" mass="7434">MDLLFVIPILISGVVALLISFFTKKKLDKSGNKYAIWISIATFIVSFLSILFAIFLLIISNITIER</sequence>
<keyword evidence="1" id="KW-1133">Transmembrane helix</keyword>
<name>A0A1M5PGM1_9SPHI</name>
<dbReference type="Proteomes" id="UP000184287">
    <property type="component" value="Unassembled WGS sequence"/>
</dbReference>
<dbReference type="AlphaFoldDB" id="A0A1M5PGM1"/>
<keyword evidence="1" id="KW-0812">Transmembrane</keyword>
<accession>A0A1M5PGM1</accession>